<reference evidence="6 7" key="1">
    <citation type="submission" date="2018-08" db="EMBL/GenBank/DDBJ databases">
        <title>A genome reference for cultivated species of the human gut microbiota.</title>
        <authorList>
            <person name="Zou Y."/>
            <person name="Xue W."/>
            <person name="Luo G."/>
        </authorList>
    </citation>
    <scope>NUCLEOTIDE SEQUENCE [LARGE SCALE GENOMIC DNA]</scope>
    <source>
        <strain evidence="6 7">AF35-6BH</strain>
    </source>
</reference>
<dbReference type="InterPro" id="IPR008271">
    <property type="entry name" value="Ser/Thr_kinase_AS"/>
</dbReference>
<keyword evidence="4" id="KW-1133">Transmembrane helix</keyword>
<dbReference type="PROSITE" id="PS00108">
    <property type="entry name" value="PROTEIN_KINASE_ST"/>
    <property type="match status" value="1"/>
</dbReference>
<accession>A0A415PR23</accession>
<dbReference type="SUPFAM" id="SSF56112">
    <property type="entry name" value="Protein kinase-like (PK-like)"/>
    <property type="match status" value="1"/>
</dbReference>
<dbReference type="CDD" id="cd14014">
    <property type="entry name" value="STKc_PknB_like"/>
    <property type="match status" value="1"/>
</dbReference>
<keyword evidence="1 3" id="KW-0547">Nucleotide-binding</keyword>
<keyword evidence="2 3" id="KW-0067">ATP-binding</keyword>
<dbReference type="AlphaFoldDB" id="A0A415PR23"/>
<dbReference type="PANTHER" id="PTHR24362:SF309">
    <property type="entry name" value="PROTEIN KINASE DOMAIN-CONTAINING PROTEIN"/>
    <property type="match status" value="1"/>
</dbReference>
<feature type="domain" description="Protein kinase" evidence="5">
    <location>
        <begin position="7"/>
        <end position="229"/>
    </location>
</feature>
<dbReference type="RefSeq" id="WP_118365243.1">
    <property type="nucleotide sequence ID" value="NZ_JAPFDO010000004.1"/>
</dbReference>
<evidence type="ECO:0000313" key="7">
    <source>
        <dbReference type="Proteomes" id="UP000284868"/>
    </source>
</evidence>
<evidence type="ECO:0000256" key="1">
    <source>
        <dbReference type="ARBA" id="ARBA00022741"/>
    </source>
</evidence>
<dbReference type="PANTHER" id="PTHR24362">
    <property type="entry name" value="SERINE/THREONINE-PROTEIN KINASE NEK"/>
    <property type="match status" value="1"/>
</dbReference>
<feature type="binding site" evidence="3">
    <location>
        <position position="36"/>
    </location>
    <ligand>
        <name>ATP</name>
        <dbReference type="ChEBI" id="CHEBI:30616"/>
    </ligand>
</feature>
<dbReference type="Gene3D" id="1.10.510.10">
    <property type="entry name" value="Transferase(Phosphotransferase) domain 1"/>
    <property type="match status" value="1"/>
</dbReference>
<evidence type="ECO:0000256" key="3">
    <source>
        <dbReference type="PROSITE-ProRule" id="PRU10141"/>
    </source>
</evidence>
<evidence type="ECO:0000256" key="4">
    <source>
        <dbReference type="SAM" id="Phobius"/>
    </source>
</evidence>
<comment type="caution">
    <text evidence="6">The sequence shown here is derived from an EMBL/GenBank/DDBJ whole genome shotgun (WGS) entry which is preliminary data.</text>
</comment>
<proteinExistence type="predicted"/>
<dbReference type="PROSITE" id="PS00107">
    <property type="entry name" value="PROTEIN_KINASE_ATP"/>
    <property type="match status" value="1"/>
</dbReference>
<evidence type="ECO:0000256" key="2">
    <source>
        <dbReference type="ARBA" id="ARBA00022840"/>
    </source>
</evidence>
<sequence length="558" mass="65217">MKLQERYQLFEIIGKGGNSVVYRALDESLHIEVAIKCIAQAKEHAQKEARCMAKLSHSAIPHIYDAFEEQGIVYIVMEYLQGVSLMEYIQQRAVISQQQLYQWIAQVIDVMGYLHQQRLLYIDMKPQNLMLGKDHRLYVLDFGSVTAFHESVESATRGYAPFEVIQEKRGVVQSDVYAFGRCFYVLYHGSFPTKEAQTKDGLDRFLLTCCQEDIALRFSDFAAVAKAFSLLQRNARRICKSLLFLGIAAVVCFLLGIYSLSKLSVAKQQAYLAAMRKESFEEALLYQPYALEPYKGLMEQGCLKASCSFGFQQVEALALENKAYRHSDIAFYLASQALLLEKEEGVFKAYNYFQYVEEQRKDEKEVIQAMKTILEMLQKDVHGKPLFQQLLQAEKHCAKLKDIQLRFAYQKLLVSLYQQERNHKEAPSKVLALCAIMRKELQEYDEHLAWKEREFLDESEAFAWYEIGYREYEKGNYEEMNKAYAKSVHFMKQISREDRYQRISDMLYSCFYYGVSDEHKASHVSLLQEALYYAQKIEIPEEKAYFLRKIKQEQEFWQ</sequence>
<keyword evidence="4" id="KW-0472">Membrane</keyword>
<dbReference type="InterPro" id="IPR000719">
    <property type="entry name" value="Prot_kinase_dom"/>
</dbReference>
<protein>
    <recommendedName>
        <fullName evidence="5">Protein kinase domain-containing protein</fullName>
    </recommendedName>
</protein>
<name>A0A415PR23_9FIRM</name>
<dbReference type="GO" id="GO:0004672">
    <property type="term" value="F:protein kinase activity"/>
    <property type="evidence" value="ECO:0007669"/>
    <property type="project" value="InterPro"/>
</dbReference>
<organism evidence="6 7">
    <name type="scientific">Amedibacillus dolichus</name>
    <dbReference type="NCBI Taxonomy" id="31971"/>
    <lineage>
        <taxon>Bacteria</taxon>
        <taxon>Bacillati</taxon>
        <taxon>Bacillota</taxon>
        <taxon>Erysipelotrichia</taxon>
        <taxon>Erysipelotrichales</taxon>
        <taxon>Erysipelotrichaceae</taxon>
        <taxon>Amedibacillus</taxon>
    </lineage>
</organism>
<dbReference type="InterPro" id="IPR017441">
    <property type="entry name" value="Protein_kinase_ATP_BS"/>
</dbReference>
<dbReference type="SMART" id="SM00220">
    <property type="entry name" value="S_TKc"/>
    <property type="match status" value="1"/>
</dbReference>
<dbReference type="InterPro" id="IPR011009">
    <property type="entry name" value="Kinase-like_dom_sf"/>
</dbReference>
<dbReference type="EMBL" id="QRPK01000004">
    <property type="protein sequence ID" value="RHM15026.1"/>
    <property type="molecule type" value="Genomic_DNA"/>
</dbReference>
<dbReference type="GO" id="GO:0005524">
    <property type="term" value="F:ATP binding"/>
    <property type="evidence" value="ECO:0007669"/>
    <property type="project" value="UniProtKB-UniRule"/>
</dbReference>
<gene>
    <name evidence="6" type="ORF">DWZ83_01535</name>
</gene>
<feature type="transmembrane region" description="Helical" evidence="4">
    <location>
        <begin position="242"/>
        <end position="260"/>
    </location>
</feature>
<evidence type="ECO:0000259" key="5">
    <source>
        <dbReference type="SMART" id="SM00220"/>
    </source>
</evidence>
<dbReference type="OrthoDB" id="9788659at2"/>
<dbReference type="Proteomes" id="UP000284868">
    <property type="component" value="Unassembled WGS sequence"/>
</dbReference>
<dbReference type="Pfam" id="PF00069">
    <property type="entry name" value="Pkinase"/>
    <property type="match status" value="1"/>
</dbReference>
<evidence type="ECO:0000313" key="6">
    <source>
        <dbReference type="EMBL" id="RHM15026.1"/>
    </source>
</evidence>
<keyword evidence="7" id="KW-1185">Reference proteome</keyword>
<keyword evidence="4" id="KW-0812">Transmembrane</keyword>